<feature type="region of interest" description="Disordered" evidence="5">
    <location>
        <begin position="206"/>
        <end position="239"/>
    </location>
</feature>
<evidence type="ECO:0000256" key="5">
    <source>
        <dbReference type="SAM" id="MobiDB-lite"/>
    </source>
</evidence>
<name>A0A4R6DBK2_9MICO</name>
<keyword evidence="1" id="KW-0805">Transcription regulation</keyword>
<dbReference type="SUPFAM" id="SSF48498">
    <property type="entry name" value="Tetracyclin repressor-like, C-terminal domain"/>
    <property type="match status" value="1"/>
</dbReference>
<keyword evidence="2 4" id="KW-0238">DNA-binding</keyword>
<evidence type="ECO:0000256" key="1">
    <source>
        <dbReference type="ARBA" id="ARBA00023015"/>
    </source>
</evidence>
<evidence type="ECO:0000313" key="7">
    <source>
        <dbReference type="EMBL" id="TDN41867.1"/>
    </source>
</evidence>
<feature type="DNA-binding region" description="H-T-H motif" evidence="4">
    <location>
        <begin position="41"/>
        <end position="60"/>
    </location>
</feature>
<dbReference type="InterPro" id="IPR001647">
    <property type="entry name" value="HTH_TetR"/>
</dbReference>
<organism evidence="7 8">
    <name type="scientific">Curtobacterium flaccumfaciens</name>
    <dbReference type="NCBI Taxonomy" id="2035"/>
    <lineage>
        <taxon>Bacteria</taxon>
        <taxon>Bacillati</taxon>
        <taxon>Actinomycetota</taxon>
        <taxon>Actinomycetes</taxon>
        <taxon>Micrococcales</taxon>
        <taxon>Microbacteriaceae</taxon>
        <taxon>Curtobacterium</taxon>
    </lineage>
</organism>
<evidence type="ECO:0000256" key="2">
    <source>
        <dbReference type="ARBA" id="ARBA00023125"/>
    </source>
</evidence>
<dbReference type="SUPFAM" id="SSF46689">
    <property type="entry name" value="Homeodomain-like"/>
    <property type="match status" value="1"/>
</dbReference>
<reference evidence="7 8" key="1">
    <citation type="submission" date="2019-03" db="EMBL/GenBank/DDBJ databases">
        <title>Genomic analyses of the natural microbiome of Caenorhabditis elegans.</title>
        <authorList>
            <person name="Samuel B."/>
        </authorList>
    </citation>
    <scope>NUCLEOTIDE SEQUENCE [LARGE SCALE GENOMIC DNA]</scope>
    <source>
        <strain evidence="7 8">JUb65</strain>
    </source>
</reference>
<dbReference type="Pfam" id="PF00440">
    <property type="entry name" value="TetR_N"/>
    <property type="match status" value="1"/>
</dbReference>
<dbReference type="InterPro" id="IPR036271">
    <property type="entry name" value="Tet_transcr_reg_TetR-rel_C_sf"/>
</dbReference>
<proteinExistence type="predicted"/>
<dbReference type="PRINTS" id="PR00455">
    <property type="entry name" value="HTHTETR"/>
</dbReference>
<evidence type="ECO:0000313" key="8">
    <source>
        <dbReference type="Proteomes" id="UP000295764"/>
    </source>
</evidence>
<evidence type="ECO:0000259" key="6">
    <source>
        <dbReference type="PROSITE" id="PS50977"/>
    </source>
</evidence>
<feature type="compositionally biased region" description="Polar residues" evidence="5">
    <location>
        <begin position="206"/>
        <end position="216"/>
    </location>
</feature>
<evidence type="ECO:0000256" key="3">
    <source>
        <dbReference type="ARBA" id="ARBA00023163"/>
    </source>
</evidence>
<comment type="caution">
    <text evidence="7">The sequence shown here is derived from an EMBL/GenBank/DDBJ whole genome shotgun (WGS) entry which is preliminary data.</text>
</comment>
<accession>A0A4R6DBK2</accession>
<keyword evidence="3" id="KW-0804">Transcription</keyword>
<evidence type="ECO:0000256" key="4">
    <source>
        <dbReference type="PROSITE-ProRule" id="PRU00335"/>
    </source>
</evidence>
<dbReference type="PANTHER" id="PTHR30055">
    <property type="entry name" value="HTH-TYPE TRANSCRIPTIONAL REGULATOR RUTR"/>
    <property type="match status" value="1"/>
</dbReference>
<feature type="region of interest" description="Disordered" evidence="5">
    <location>
        <begin position="1"/>
        <end position="21"/>
    </location>
</feature>
<dbReference type="PROSITE" id="PS50977">
    <property type="entry name" value="HTH_TETR_2"/>
    <property type="match status" value="1"/>
</dbReference>
<dbReference type="AlphaFoldDB" id="A0A4R6DBK2"/>
<dbReference type="GO" id="GO:0000976">
    <property type="term" value="F:transcription cis-regulatory region binding"/>
    <property type="evidence" value="ECO:0007669"/>
    <property type="project" value="TreeGrafter"/>
</dbReference>
<dbReference type="GO" id="GO:0003700">
    <property type="term" value="F:DNA-binding transcription factor activity"/>
    <property type="evidence" value="ECO:0007669"/>
    <property type="project" value="TreeGrafter"/>
</dbReference>
<dbReference type="Proteomes" id="UP000295764">
    <property type="component" value="Unassembled WGS sequence"/>
</dbReference>
<sequence length="239" mass="26334">MQTTMSGAASGRKRRSPDERRHEIISATTALVAEAGYANATLTEITQRAGVSKGLLWHYFRDRDDLMHQAVAFLAGQLRAGLVADVDVTAPANEVIRAVFARTAMFTRTHRQEIEALDQIVHNLRTPDGRRRVTMLDYEDIYAEHAALLTRGQSEGSIRAGDVRVFAATYQALIDGMIGHLQAHPDADPIRYAHQVAAVFLLGTAQPSEPSENPARNHSGRDSAPTWNTPTRPDREETA</sequence>
<dbReference type="InterPro" id="IPR009057">
    <property type="entry name" value="Homeodomain-like_sf"/>
</dbReference>
<feature type="domain" description="HTH tetR-type" evidence="6">
    <location>
        <begin position="18"/>
        <end position="78"/>
    </location>
</feature>
<protein>
    <submittedName>
        <fullName evidence="7">TetR family transcriptional regulator</fullName>
    </submittedName>
</protein>
<dbReference type="InterPro" id="IPR050109">
    <property type="entry name" value="HTH-type_TetR-like_transc_reg"/>
</dbReference>
<gene>
    <name evidence="7" type="ORF">EDF64_11556</name>
</gene>
<dbReference type="PANTHER" id="PTHR30055:SF234">
    <property type="entry name" value="HTH-TYPE TRANSCRIPTIONAL REGULATOR BETI"/>
    <property type="match status" value="1"/>
</dbReference>
<dbReference type="Gene3D" id="1.10.357.10">
    <property type="entry name" value="Tetracycline Repressor, domain 2"/>
    <property type="match status" value="1"/>
</dbReference>
<dbReference type="EMBL" id="SNVW01000015">
    <property type="protein sequence ID" value="TDN41867.1"/>
    <property type="molecule type" value="Genomic_DNA"/>
</dbReference>